<evidence type="ECO:0000313" key="2">
    <source>
        <dbReference type="EMBL" id="NAS26814.1"/>
    </source>
</evidence>
<evidence type="ECO:0000256" key="1">
    <source>
        <dbReference type="SAM" id="MobiDB-lite"/>
    </source>
</evidence>
<feature type="region of interest" description="Disordered" evidence="1">
    <location>
        <begin position="1"/>
        <end position="35"/>
    </location>
</feature>
<dbReference type="EMBL" id="WXEW01000012">
    <property type="protein sequence ID" value="NAS26814.1"/>
    <property type="molecule type" value="Genomic_DNA"/>
</dbReference>
<comment type="caution">
    <text evidence="2">The sequence shown here is derived from an EMBL/GenBank/DDBJ whole genome shotgun (WGS) entry which is preliminary data.</text>
</comment>
<keyword evidence="3" id="KW-1185">Reference proteome</keyword>
<gene>
    <name evidence="2" type="ORF">GT755_34735</name>
</gene>
<dbReference type="AlphaFoldDB" id="A0A7C9N705"/>
<name>A0A7C9N705_9ACTN</name>
<proteinExistence type="predicted"/>
<evidence type="ECO:0000313" key="3">
    <source>
        <dbReference type="Proteomes" id="UP000479526"/>
    </source>
</evidence>
<sequence>MVDELTPDDVSPQPSPGHAPPGSSSRSPRWPPPVPSAAMVRLAHALASADGEALRARYSEAIAGTPVMLTGIPSPVAPATAAGLHILHLMLESETDLILKAGA</sequence>
<organism evidence="2 3">
    <name type="scientific">Herbidospora solisilvae</name>
    <dbReference type="NCBI Taxonomy" id="2696284"/>
    <lineage>
        <taxon>Bacteria</taxon>
        <taxon>Bacillati</taxon>
        <taxon>Actinomycetota</taxon>
        <taxon>Actinomycetes</taxon>
        <taxon>Streptosporangiales</taxon>
        <taxon>Streptosporangiaceae</taxon>
        <taxon>Herbidospora</taxon>
    </lineage>
</organism>
<dbReference type="RefSeq" id="WP_161483798.1">
    <property type="nucleotide sequence ID" value="NZ_WXEW01000012.1"/>
</dbReference>
<reference evidence="2 3" key="1">
    <citation type="submission" date="2020-01" db="EMBL/GenBank/DDBJ databases">
        <title>Herbidospora sp. NEAU-GS84 nov., a novel actinomycete isolated from soil.</title>
        <authorList>
            <person name="Han L."/>
        </authorList>
    </citation>
    <scope>NUCLEOTIDE SEQUENCE [LARGE SCALE GENOMIC DNA]</scope>
    <source>
        <strain evidence="2 3">NEAU-GS84</strain>
    </source>
</reference>
<accession>A0A7C9N705</accession>
<dbReference type="Proteomes" id="UP000479526">
    <property type="component" value="Unassembled WGS sequence"/>
</dbReference>
<protein>
    <submittedName>
        <fullName evidence="2">Uncharacterized protein</fullName>
    </submittedName>
</protein>